<sequence length="293" mass="32245">MKEYETTADNKNNFYAFYPKPLFPSLSITAKACAMHCKHCNRHYLEHMIPCSDPATFYRKCLEFDKKGYKGVLVSGGYNEKGWVPLEGFVDTLARIKGDTKLVINVHCGLVPEGLARSLGRAGVDVVSFDLIGDDETIREVIGLDKSVDDYVSTLDYLIENVSYVVPHITIGLHGGRLKGEKKAVEIACSRKVSTLVFLVLIPTGGTAYEAVSPPSADEVEGVISYARSKMEETNIFLGCMRPRQTEYELRALKAGVNGIVVPKKETLEAARNMGLKLQKIDLCCAVPMEIGG</sequence>
<organism evidence="6 7">
    <name type="scientific">Acetomicrobium hydrogeniformans ATCC BAA-1850</name>
    <dbReference type="NCBI Taxonomy" id="592015"/>
    <lineage>
        <taxon>Bacteria</taxon>
        <taxon>Thermotogati</taxon>
        <taxon>Synergistota</taxon>
        <taxon>Synergistia</taxon>
        <taxon>Synergistales</taxon>
        <taxon>Acetomicrobiaceae</taxon>
        <taxon>Acetomicrobium</taxon>
    </lineage>
</organism>
<dbReference type="PANTHER" id="PTHR43288:SF2">
    <property type="entry name" value="RADICAL SAM CORE DOMAIN-CONTAINING PROTEIN"/>
    <property type="match status" value="1"/>
</dbReference>
<dbReference type="PROSITE" id="PS51918">
    <property type="entry name" value="RADICAL_SAM"/>
    <property type="match status" value="1"/>
</dbReference>
<dbReference type="PANTHER" id="PTHR43288">
    <property type="entry name" value="BIOTIN SYNTHASE-RELATED PROTEIN, RADICAL SAM SUPERFAMILY"/>
    <property type="match status" value="1"/>
</dbReference>
<evidence type="ECO:0000256" key="2">
    <source>
        <dbReference type="ARBA" id="ARBA00022723"/>
    </source>
</evidence>
<dbReference type="SFLD" id="SFLDG01113">
    <property type="entry name" value="Uncharacterised_Radical_SAM_Su"/>
    <property type="match status" value="1"/>
</dbReference>
<dbReference type="GO" id="GO:0051536">
    <property type="term" value="F:iron-sulfur cluster binding"/>
    <property type="evidence" value="ECO:0007669"/>
    <property type="project" value="UniProtKB-KW"/>
</dbReference>
<dbReference type="eggNOG" id="COG1856">
    <property type="taxonomic scope" value="Bacteria"/>
</dbReference>
<dbReference type="CDD" id="cd01335">
    <property type="entry name" value="Radical_SAM"/>
    <property type="match status" value="1"/>
</dbReference>
<feature type="domain" description="Radical SAM core" evidence="5">
    <location>
        <begin position="18"/>
        <end position="241"/>
    </location>
</feature>
<keyword evidence="1" id="KW-0949">S-adenosyl-L-methionine</keyword>
<dbReference type="Proteomes" id="UP000005273">
    <property type="component" value="Unassembled WGS sequence"/>
</dbReference>
<dbReference type="InterPro" id="IPR007197">
    <property type="entry name" value="rSAM"/>
</dbReference>
<name>A0A0T5XDP8_9BACT</name>
<dbReference type="InterPro" id="IPR058240">
    <property type="entry name" value="rSAM_sf"/>
</dbReference>
<dbReference type="SFLD" id="SFLDS00029">
    <property type="entry name" value="Radical_SAM"/>
    <property type="match status" value="1"/>
</dbReference>
<dbReference type="Gene3D" id="3.20.20.70">
    <property type="entry name" value="Aldolase class I"/>
    <property type="match status" value="1"/>
</dbReference>
<evidence type="ECO:0000256" key="4">
    <source>
        <dbReference type="ARBA" id="ARBA00023014"/>
    </source>
</evidence>
<evidence type="ECO:0000256" key="3">
    <source>
        <dbReference type="ARBA" id="ARBA00023004"/>
    </source>
</evidence>
<dbReference type="InterPro" id="IPR013785">
    <property type="entry name" value="Aldolase_TIM"/>
</dbReference>
<proteinExistence type="predicted"/>
<dbReference type="SUPFAM" id="SSF102114">
    <property type="entry name" value="Radical SAM enzymes"/>
    <property type="match status" value="1"/>
</dbReference>
<keyword evidence="7" id="KW-1185">Reference proteome</keyword>
<evidence type="ECO:0000313" key="6">
    <source>
        <dbReference type="EMBL" id="KRT36457.1"/>
    </source>
</evidence>
<keyword evidence="4" id="KW-0411">Iron-sulfur</keyword>
<keyword evidence="2" id="KW-0479">Metal-binding</keyword>
<keyword evidence="3" id="KW-0408">Iron</keyword>
<dbReference type="STRING" id="592015.HMPREF1705_03741"/>
<dbReference type="GO" id="GO:0046872">
    <property type="term" value="F:metal ion binding"/>
    <property type="evidence" value="ECO:0007669"/>
    <property type="project" value="UniProtKB-KW"/>
</dbReference>
<protein>
    <submittedName>
        <fullName evidence="6">Radical SAM domain protein</fullName>
    </submittedName>
</protein>
<gene>
    <name evidence="6" type="ORF">HMPREF1705_03741</name>
</gene>
<dbReference type="AlphaFoldDB" id="A0A0T5XDP8"/>
<evidence type="ECO:0000259" key="5">
    <source>
        <dbReference type="PROSITE" id="PS51918"/>
    </source>
</evidence>
<dbReference type="OrthoDB" id="5420460at2"/>
<evidence type="ECO:0000313" key="7">
    <source>
        <dbReference type="Proteomes" id="UP000005273"/>
    </source>
</evidence>
<accession>A0A0T5XDP8</accession>
<evidence type="ECO:0000256" key="1">
    <source>
        <dbReference type="ARBA" id="ARBA00022691"/>
    </source>
</evidence>
<dbReference type="InterPro" id="IPR006638">
    <property type="entry name" value="Elp3/MiaA/NifB-like_rSAM"/>
</dbReference>
<dbReference type="RefSeq" id="WP_009200860.1">
    <property type="nucleotide sequence ID" value="NZ_ACJX03000001.1"/>
</dbReference>
<comment type="caution">
    <text evidence="6">The sequence shown here is derived from an EMBL/GenBank/DDBJ whole genome shotgun (WGS) entry which is preliminary data.</text>
</comment>
<dbReference type="GO" id="GO:0003824">
    <property type="term" value="F:catalytic activity"/>
    <property type="evidence" value="ECO:0007669"/>
    <property type="project" value="InterPro"/>
</dbReference>
<reference evidence="7" key="1">
    <citation type="submission" date="2012-09" db="EMBL/GenBank/DDBJ databases">
        <authorList>
            <person name="Weinstock G."/>
            <person name="Sodergren E."/>
            <person name="Clifton S."/>
            <person name="Fulton L."/>
            <person name="Fulton B."/>
            <person name="Courtney L."/>
            <person name="Fronick C."/>
            <person name="Harrison M."/>
            <person name="Strong C."/>
            <person name="Farmer C."/>
            <person name="Delehaunty K."/>
            <person name="Markovic C."/>
            <person name="Hall O."/>
            <person name="Minx P."/>
            <person name="Tomlinson C."/>
            <person name="Mitreva M."/>
            <person name="Nelson J."/>
            <person name="Hou S."/>
            <person name="Wollam A."/>
            <person name="Pepin K.H."/>
            <person name="Johnson M."/>
            <person name="Bhonagiri V."/>
            <person name="Nash W.E."/>
            <person name="Suruliraj S."/>
            <person name="Warren W."/>
            <person name="Chinwalla A."/>
            <person name="Mardis E.R."/>
            <person name="Wilson R.K."/>
        </authorList>
    </citation>
    <scope>NUCLEOTIDE SEQUENCE [LARGE SCALE GENOMIC DNA]</scope>
    <source>
        <strain evidence="7">OS1</strain>
    </source>
</reference>
<dbReference type="SMART" id="SM00729">
    <property type="entry name" value="Elp3"/>
    <property type="match status" value="1"/>
</dbReference>
<dbReference type="Pfam" id="PF04055">
    <property type="entry name" value="Radical_SAM"/>
    <property type="match status" value="1"/>
</dbReference>
<dbReference type="EMBL" id="ACJX03000001">
    <property type="protein sequence ID" value="KRT36457.1"/>
    <property type="molecule type" value="Genomic_DNA"/>
</dbReference>